<name>A0A0D0AIC5_9AGAR</name>
<feature type="non-terminal residue" evidence="1">
    <location>
        <position position="1"/>
    </location>
</feature>
<protein>
    <submittedName>
        <fullName evidence="1">Uncharacterized protein</fullName>
    </submittedName>
</protein>
<dbReference type="HOGENOM" id="CLU_1964765_0_0_1"/>
<proteinExistence type="predicted"/>
<dbReference type="OrthoDB" id="2991415at2759"/>
<dbReference type="Proteomes" id="UP000053593">
    <property type="component" value="Unassembled WGS sequence"/>
</dbReference>
<feature type="non-terminal residue" evidence="1">
    <location>
        <position position="128"/>
    </location>
</feature>
<keyword evidence="2" id="KW-1185">Reference proteome</keyword>
<dbReference type="AlphaFoldDB" id="A0A0D0AIC5"/>
<evidence type="ECO:0000313" key="2">
    <source>
        <dbReference type="Proteomes" id="UP000053593"/>
    </source>
</evidence>
<reference evidence="1 2" key="1">
    <citation type="submission" date="2014-04" db="EMBL/GenBank/DDBJ databases">
        <title>Evolutionary Origins and Diversification of the Mycorrhizal Mutualists.</title>
        <authorList>
            <consortium name="DOE Joint Genome Institute"/>
            <consortium name="Mycorrhizal Genomics Consortium"/>
            <person name="Kohler A."/>
            <person name="Kuo A."/>
            <person name="Nagy L.G."/>
            <person name="Floudas D."/>
            <person name="Copeland A."/>
            <person name="Barry K.W."/>
            <person name="Cichocki N."/>
            <person name="Veneault-Fourrey C."/>
            <person name="LaButti K."/>
            <person name="Lindquist E.A."/>
            <person name="Lipzen A."/>
            <person name="Lundell T."/>
            <person name="Morin E."/>
            <person name="Murat C."/>
            <person name="Riley R."/>
            <person name="Ohm R."/>
            <person name="Sun H."/>
            <person name="Tunlid A."/>
            <person name="Henrissat B."/>
            <person name="Grigoriev I.V."/>
            <person name="Hibbett D.S."/>
            <person name="Martin F."/>
        </authorList>
    </citation>
    <scope>NUCLEOTIDE SEQUENCE [LARGE SCALE GENOMIC DNA]</scope>
    <source>
        <strain evidence="1 2">FD-317 M1</strain>
    </source>
</reference>
<gene>
    <name evidence="1" type="ORF">GYMLUDRAFT_108576</name>
</gene>
<organism evidence="1 2">
    <name type="scientific">Collybiopsis luxurians FD-317 M1</name>
    <dbReference type="NCBI Taxonomy" id="944289"/>
    <lineage>
        <taxon>Eukaryota</taxon>
        <taxon>Fungi</taxon>
        <taxon>Dikarya</taxon>
        <taxon>Basidiomycota</taxon>
        <taxon>Agaricomycotina</taxon>
        <taxon>Agaricomycetes</taxon>
        <taxon>Agaricomycetidae</taxon>
        <taxon>Agaricales</taxon>
        <taxon>Marasmiineae</taxon>
        <taxon>Omphalotaceae</taxon>
        <taxon>Collybiopsis</taxon>
        <taxon>Collybiopsis luxurians</taxon>
    </lineage>
</organism>
<evidence type="ECO:0000313" key="1">
    <source>
        <dbReference type="EMBL" id="KIK49875.1"/>
    </source>
</evidence>
<accession>A0A0D0AIC5</accession>
<sequence>RSRLTLPEEQSKVFLLFSCLQRMFLETYARWQWLVHWLPRLRALGTSHPVDTSVIGAFTADFNIAADLLRIGCPVWLVRPLREKQATPIHRIIPPLDETFHNRLPLRMSEFELDLADAEPPHRLLFSG</sequence>
<dbReference type="EMBL" id="KN834970">
    <property type="protein sequence ID" value="KIK49875.1"/>
    <property type="molecule type" value="Genomic_DNA"/>
</dbReference>